<name>A0A9D1M9K4_9FIRM</name>
<reference evidence="1" key="2">
    <citation type="journal article" date="2021" name="PeerJ">
        <title>Extensive microbial diversity within the chicken gut microbiome revealed by metagenomics and culture.</title>
        <authorList>
            <person name="Gilroy R."/>
            <person name="Ravi A."/>
            <person name="Getino M."/>
            <person name="Pursley I."/>
            <person name="Horton D.L."/>
            <person name="Alikhan N.F."/>
            <person name="Baker D."/>
            <person name="Gharbi K."/>
            <person name="Hall N."/>
            <person name="Watson M."/>
            <person name="Adriaenssens E.M."/>
            <person name="Foster-Nyarko E."/>
            <person name="Jarju S."/>
            <person name="Secka A."/>
            <person name="Antonio M."/>
            <person name="Oren A."/>
            <person name="Chaudhuri R.R."/>
            <person name="La Ragione R."/>
            <person name="Hildebrand F."/>
            <person name="Pallen M.J."/>
        </authorList>
    </citation>
    <scope>NUCLEOTIDE SEQUENCE</scope>
    <source>
        <strain evidence="1">USAMLcec3-3695</strain>
    </source>
</reference>
<evidence type="ECO:0000313" key="2">
    <source>
        <dbReference type="Proteomes" id="UP000824109"/>
    </source>
</evidence>
<organism evidence="1 2">
    <name type="scientific">Candidatus Ornithomonoglobus merdipullorum</name>
    <dbReference type="NCBI Taxonomy" id="2840895"/>
    <lineage>
        <taxon>Bacteria</taxon>
        <taxon>Bacillati</taxon>
        <taxon>Bacillota</taxon>
        <taxon>Clostridia</taxon>
        <taxon>Candidatus Ornithomonoglobus</taxon>
    </lineage>
</organism>
<gene>
    <name evidence="1" type="ORF">IAA61_00215</name>
</gene>
<protein>
    <submittedName>
        <fullName evidence="1">Uncharacterized protein</fullName>
    </submittedName>
</protein>
<dbReference type="AlphaFoldDB" id="A0A9D1M9K4"/>
<dbReference type="Proteomes" id="UP000824109">
    <property type="component" value="Unassembled WGS sequence"/>
</dbReference>
<accession>A0A9D1M9K4</accession>
<evidence type="ECO:0000313" key="1">
    <source>
        <dbReference type="EMBL" id="HIU56216.1"/>
    </source>
</evidence>
<comment type="caution">
    <text evidence="1">The sequence shown here is derived from an EMBL/GenBank/DDBJ whole genome shotgun (WGS) entry which is preliminary data.</text>
</comment>
<reference evidence="1" key="1">
    <citation type="submission" date="2020-10" db="EMBL/GenBank/DDBJ databases">
        <authorList>
            <person name="Gilroy R."/>
        </authorList>
    </citation>
    <scope>NUCLEOTIDE SEQUENCE</scope>
    <source>
        <strain evidence="1">USAMLcec3-3695</strain>
    </source>
</reference>
<proteinExistence type="predicted"/>
<dbReference type="EMBL" id="DVNB01000002">
    <property type="protein sequence ID" value="HIU56216.1"/>
    <property type="molecule type" value="Genomic_DNA"/>
</dbReference>
<sequence length="114" mass="12453">MTTAEWISKFEAECDKKPNNTVLRVLCEHMADYLHTHPGAAELIKDDKTLDGAIDKMKAAAKKSAANGVGVLSDEEGFAIVHSYFGIDSTVERPETISSTTKAKRRAPVSLFDI</sequence>